<organism evidence="1 2">
    <name type="scientific">Sphingobacterium psychroaquaticum</name>
    <dbReference type="NCBI Taxonomy" id="561061"/>
    <lineage>
        <taxon>Bacteria</taxon>
        <taxon>Pseudomonadati</taxon>
        <taxon>Bacteroidota</taxon>
        <taxon>Sphingobacteriia</taxon>
        <taxon>Sphingobacteriales</taxon>
        <taxon>Sphingobacteriaceae</taxon>
        <taxon>Sphingobacterium</taxon>
    </lineage>
</organism>
<sequence length="319" mass="37281">MYSKGYLSNLVFGSNDYVKVQEELVHKIVNHKEVSLAEEFFACDNLRVSFDSNGNPYPIMDVDGCANSNFVYIYLTHYKDINCYNKVARLGVPVSIEECTANRLFLQNESTSWLNSIESESHDRTIIYLRQEVKHQIKNIKKYCATAQLGYFYKEYLIKNTILHSKFIYLRVKEFFQELGSDSIVFELFGHTILIDSYFYIHILFRHYAASIKEHQQEKSYHIENFDYSCMPIIMKNIILIYGAYASPQDFNKREIAFTLNKTLYSLWFKASSIQVNGVDTPCLRLQTFYPVDSIKEKTRLANYADVHADDGITFLIEQ</sequence>
<proteinExistence type="predicted"/>
<evidence type="ECO:0000313" key="2">
    <source>
        <dbReference type="Proteomes" id="UP000192980"/>
    </source>
</evidence>
<dbReference type="EMBL" id="FXAU01000001">
    <property type="protein sequence ID" value="SMG16008.1"/>
    <property type="molecule type" value="Genomic_DNA"/>
</dbReference>
<evidence type="ECO:0000313" key="1">
    <source>
        <dbReference type="EMBL" id="SMG16008.1"/>
    </source>
</evidence>
<dbReference type="AlphaFoldDB" id="A0A1X7IM04"/>
<dbReference type="OrthoDB" id="788174at2"/>
<accession>A0A1X7IM04</accession>
<dbReference type="Proteomes" id="UP000192980">
    <property type="component" value="Unassembled WGS sequence"/>
</dbReference>
<dbReference type="RefSeq" id="WP_085471827.1">
    <property type="nucleotide sequence ID" value="NZ_FXAU01000001.1"/>
</dbReference>
<gene>
    <name evidence="1" type="ORF">SAMN05660862_1014</name>
</gene>
<keyword evidence="2" id="KW-1185">Reference proteome</keyword>
<protein>
    <submittedName>
        <fullName evidence="1">Uncharacterized protein</fullName>
    </submittedName>
</protein>
<reference evidence="1 2" key="1">
    <citation type="submission" date="2017-04" db="EMBL/GenBank/DDBJ databases">
        <authorList>
            <person name="Afonso C.L."/>
            <person name="Miller P.J."/>
            <person name="Scott M.A."/>
            <person name="Spackman E."/>
            <person name="Goraichik I."/>
            <person name="Dimitrov K.M."/>
            <person name="Suarez D.L."/>
            <person name="Swayne D.E."/>
        </authorList>
    </citation>
    <scope>NUCLEOTIDE SEQUENCE [LARGE SCALE GENOMIC DNA]</scope>
    <source>
        <strain evidence="1 2">DSM 22418</strain>
    </source>
</reference>
<name>A0A1X7IM04_9SPHI</name>